<dbReference type="GO" id="GO:0016787">
    <property type="term" value="F:hydrolase activity"/>
    <property type="evidence" value="ECO:0007669"/>
    <property type="project" value="UniProtKB-KW"/>
</dbReference>
<accession>A0A849A468</accession>
<protein>
    <submittedName>
        <fullName evidence="3">Amidohydrolase family protein</fullName>
    </submittedName>
</protein>
<dbReference type="RefSeq" id="WP_171199052.1">
    <property type="nucleotide sequence ID" value="NZ_JABEND010000003.1"/>
</dbReference>
<name>A0A849A468_9ACTN</name>
<comment type="caution">
    <text evidence="3">The sequence shown here is derived from an EMBL/GenBank/DDBJ whole genome shotgun (WGS) entry which is preliminary data.</text>
</comment>
<dbReference type="Pfam" id="PF04909">
    <property type="entry name" value="Amidohydro_2"/>
    <property type="match status" value="1"/>
</dbReference>
<dbReference type="InterPro" id="IPR032466">
    <property type="entry name" value="Metal_Hydrolase"/>
</dbReference>
<dbReference type="PANTHER" id="PTHR43569:SF2">
    <property type="entry name" value="AMIDOHYDROLASE-RELATED DOMAIN-CONTAINING PROTEIN"/>
    <property type="match status" value="1"/>
</dbReference>
<dbReference type="EMBL" id="JABEND010000003">
    <property type="protein sequence ID" value="NNG35345.1"/>
    <property type="molecule type" value="Genomic_DNA"/>
</dbReference>
<dbReference type="InterPro" id="IPR006680">
    <property type="entry name" value="Amidohydro-rel"/>
</dbReference>
<dbReference type="Proteomes" id="UP000562984">
    <property type="component" value="Unassembled WGS sequence"/>
</dbReference>
<evidence type="ECO:0000313" key="3">
    <source>
        <dbReference type="EMBL" id="NNG35345.1"/>
    </source>
</evidence>
<keyword evidence="4" id="KW-1185">Reference proteome</keyword>
<evidence type="ECO:0000256" key="1">
    <source>
        <dbReference type="ARBA" id="ARBA00038310"/>
    </source>
</evidence>
<dbReference type="Gene3D" id="3.20.20.140">
    <property type="entry name" value="Metal-dependent hydrolases"/>
    <property type="match status" value="1"/>
</dbReference>
<dbReference type="InterPro" id="IPR052350">
    <property type="entry name" value="Metallo-dep_Lactonases"/>
</dbReference>
<sequence length="289" mass="30648">MSTAANPAPAFIDTHVHVWDLDGGGPFGVSYPWLGDHLPLLNRTYRLDELNPELDAAGVDAIVLVQAADSLAETDELLRVTAGSPRPARVTGWLPLNDAGATAAALRARSDADALVAVRHLIHDEPDPEWLLRTDVAAGMQVLADAGLAFEAVAEREDLLAQVPTVARRHPNLTVVLDHLGKPPLTGDLGRWRELLAAAAAEPNVVAKLSGLGTVSPQPFSAVDWQDAVDHAVAVFRPDRLMLGGDWPVALLAGSYSVTWQAGLDAIAGLDESARAAIRAGTAARVYRF</sequence>
<proteinExistence type="inferred from homology"/>
<keyword evidence="3" id="KW-0378">Hydrolase</keyword>
<feature type="domain" description="Amidohydrolase-related" evidence="2">
    <location>
        <begin position="12"/>
        <end position="289"/>
    </location>
</feature>
<comment type="similarity">
    <text evidence="1">Belongs to the metallo-dependent hydrolases superfamily.</text>
</comment>
<dbReference type="SUPFAM" id="SSF51556">
    <property type="entry name" value="Metallo-dependent hydrolases"/>
    <property type="match status" value="1"/>
</dbReference>
<gene>
    <name evidence="3" type="ORF">HKD39_06385</name>
</gene>
<organism evidence="3 4">
    <name type="scientific">Nakamurella aerolata</name>
    <dbReference type="NCBI Taxonomy" id="1656892"/>
    <lineage>
        <taxon>Bacteria</taxon>
        <taxon>Bacillati</taxon>
        <taxon>Actinomycetota</taxon>
        <taxon>Actinomycetes</taxon>
        <taxon>Nakamurellales</taxon>
        <taxon>Nakamurellaceae</taxon>
        <taxon>Nakamurella</taxon>
    </lineage>
</organism>
<dbReference type="PANTHER" id="PTHR43569">
    <property type="entry name" value="AMIDOHYDROLASE"/>
    <property type="match status" value="1"/>
</dbReference>
<evidence type="ECO:0000313" key="4">
    <source>
        <dbReference type="Proteomes" id="UP000562984"/>
    </source>
</evidence>
<evidence type="ECO:0000259" key="2">
    <source>
        <dbReference type="Pfam" id="PF04909"/>
    </source>
</evidence>
<reference evidence="3 4" key="1">
    <citation type="submission" date="2020-05" db="EMBL/GenBank/DDBJ databases">
        <title>Nakamurella sp. DB0629 isolated from air conditioner.</title>
        <authorList>
            <person name="Kim D.H."/>
            <person name="Kim D.-U."/>
        </authorList>
    </citation>
    <scope>NUCLEOTIDE SEQUENCE [LARGE SCALE GENOMIC DNA]</scope>
    <source>
        <strain evidence="3 4">DB0629</strain>
    </source>
</reference>
<dbReference type="AlphaFoldDB" id="A0A849A468"/>